<dbReference type="EMBL" id="JAVRJZ010000003">
    <property type="protein sequence ID" value="KAK2724190.1"/>
    <property type="molecule type" value="Genomic_DNA"/>
</dbReference>
<comment type="caution">
    <text evidence="3">The sequence shown here is derived from an EMBL/GenBank/DDBJ whole genome shotgun (WGS) entry which is preliminary data.</text>
</comment>
<dbReference type="PANTHER" id="PTHR15036:SF56">
    <property type="entry name" value="KON-TIKI, ISOFORM B"/>
    <property type="match status" value="1"/>
</dbReference>
<accession>A0AA88I960</accession>
<dbReference type="PANTHER" id="PTHR15036">
    <property type="entry name" value="PIKACHURIN-LIKE PROTEIN"/>
    <property type="match status" value="1"/>
</dbReference>
<dbReference type="AlphaFoldDB" id="A0AA88I960"/>
<dbReference type="InterPro" id="IPR013320">
    <property type="entry name" value="ConA-like_dom_sf"/>
</dbReference>
<reference evidence="3" key="1">
    <citation type="submission" date="2023-07" db="EMBL/GenBank/DDBJ databases">
        <title>Chromosome-level genome assembly of Artemia franciscana.</title>
        <authorList>
            <person name="Jo E."/>
        </authorList>
    </citation>
    <scope>NUCLEOTIDE SEQUENCE</scope>
    <source>
        <tissue evidence="3">Whole body</tissue>
    </source>
</reference>
<organism evidence="3 4">
    <name type="scientific">Artemia franciscana</name>
    <name type="common">Brine shrimp</name>
    <name type="synonym">Artemia sanfranciscana</name>
    <dbReference type="NCBI Taxonomy" id="6661"/>
    <lineage>
        <taxon>Eukaryota</taxon>
        <taxon>Metazoa</taxon>
        <taxon>Ecdysozoa</taxon>
        <taxon>Arthropoda</taxon>
        <taxon>Crustacea</taxon>
        <taxon>Branchiopoda</taxon>
        <taxon>Anostraca</taxon>
        <taxon>Artemiidae</taxon>
        <taxon>Artemia</taxon>
    </lineage>
</organism>
<feature type="non-terminal residue" evidence="3">
    <location>
        <position position="162"/>
    </location>
</feature>
<comment type="caution">
    <text evidence="1">Lacks conserved residue(s) required for the propagation of feature annotation.</text>
</comment>
<dbReference type="InterPro" id="IPR050372">
    <property type="entry name" value="Neurexin-related_CASP"/>
</dbReference>
<evidence type="ECO:0000259" key="2">
    <source>
        <dbReference type="PROSITE" id="PS50025"/>
    </source>
</evidence>
<dbReference type="Gene3D" id="2.60.120.200">
    <property type="match status" value="2"/>
</dbReference>
<gene>
    <name evidence="3" type="ORF">QYM36_000897</name>
</gene>
<name>A0AA88I960_ARTSF</name>
<sequence>MWNVHVDLYRVLYVDLYKVQIRSGRLQIRVKLEGRFYELNIHYGVFVGGVGDFREIFLGLLESLRGCIEDVTYNGIDILGRARHRTQHADVHAVSWDCSPEFEAAPGVDISFLEKDSFLNLPVSLPRSSGTIKFSIKTQSKSGTVIYSTGSSSKASFLAAEI</sequence>
<evidence type="ECO:0000313" key="4">
    <source>
        <dbReference type="Proteomes" id="UP001187531"/>
    </source>
</evidence>
<protein>
    <recommendedName>
        <fullName evidence="2">Laminin G domain-containing protein</fullName>
    </recommendedName>
</protein>
<dbReference type="SUPFAM" id="SSF49899">
    <property type="entry name" value="Concanavalin A-like lectins/glucanases"/>
    <property type="match status" value="1"/>
</dbReference>
<evidence type="ECO:0000313" key="3">
    <source>
        <dbReference type="EMBL" id="KAK2724190.1"/>
    </source>
</evidence>
<feature type="domain" description="Laminin G" evidence="2">
    <location>
        <begin position="1"/>
        <end position="98"/>
    </location>
</feature>
<keyword evidence="4" id="KW-1185">Reference proteome</keyword>
<dbReference type="Proteomes" id="UP001187531">
    <property type="component" value="Unassembled WGS sequence"/>
</dbReference>
<proteinExistence type="predicted"/>
<evidence type="ECO:0000256" key="1">
    <source>
        <dbReference type="PROSITE-ProRule" id="PRU00122"/>
    </source>
</evidence>
<dbReference type="InterPro" id="IPR001791">
    <property type="entry name" value="Laminin_G"/>
</dbReference>
<dbReference type="PROSITE" id="PS50025">
    <property type="entry name" value="LAM_G_DOMAIN"/>
    <property type="match status" value="1"/>
</dbReference>